<evidence type="ECO:0000256" key="1">
    <source>
        <dbReference type="PIRSR" id="PIRSR037847-1"/>
    </source>
</evidence>
<accession>A0A223ARI5</accession>
<keyword evidence="5" id="KW-1185">Reference proteome</keyword>
<dbReference type="EMBL" id="CP016199">
    <property type="protein sequence ID" value="ASS37580.1"/>
    <property type="molecule type" value="Genomic_DNA"/>
</dbReference>
<dbReference type="AlphaFoldDB" id="A0A223ARI5"/>
<dbReference type="Gene3D" id="1.10.10.10">
    <property type="entry name" value="Winged helix-like DNA-binding domain superfamily/Winged helix DNA-binding domain"/>
    <property type="match status" value="1"/>
</dbReference>
<dbReference type="Pfam" id="PF08279">
    <property type="entry name" value="HTH_11"/>
    <property type="match status" value="1"/>
</dbReference>
<dbReference type="GO" id="GO:0046872">
    <property type="term" value="F:metal ion binding"/>
    <property type="evidence" value="ECO:0007669"/>
    <property type="project" value="UniProtKB-KW"/>
</dbReference>
<feature type="binding site" evidence="1">
    <location>
        <position position="76"/>
    </location>
    <ligand>
        <name>Ni(2+)</name>
        <dbReference type="ChEBI" id="CHEBI:49786"/>
    </ligand>
</feature>
<feature type="domain" description="3H" evidence="2">
    <location>
        <begin position="72"/>
        <end position="168"/>
    </location>
</feature>
<organism evidence="4 5">
    <name type="scientific">Mogibacterium pumilum</name>
    <dbReference type="NCBI Taxonomy" id="86332"/>
    <lineage>
        <taxon>Bacteria</taxon>
        <taxon>Bacillati</taxon>
        <taxon>Bacillota</taxon>
        <taxon>Clostridia</taxon>
        <taxon>Peptostreptococcales</taxon>
        <taxon>Anaerovoracaceae</taxon>
        <taxon>Mogibacterium</taxon>
    </lineage>
</organism>
<dbReference type="InterPro" id="IPR036390">
    <property type="entry name" value="WH_DNA-bd_sf"/>
</dbReference>
<dbReference type="OrthoDB" id="9792661at2"/>
<name>A0A223ARI5_9FIRM</name>
<dbReference type="InterPro" id="IPR013196">
    <property type="entry name" value="HTH_11"/>
</dbReference>
<dbReference type="SUPFAM" id="SSF46785">
    <property type="entry name" value="Winged helix' DNA-binding domain"/>
    <property type="match status" value="1"/>
</dbReference>
<sequence>MQRDKRKDKIIQKLQSAGSPVSASALAREFGVSRQIVVGDIAILRAEGYDITATPRGYVLPLNQEAASIYQIACKHNRAEILEELNAIVDCGGTVLDVTVDHPIYGELVGNLHISNRIEAREFVDRVKESKAPPLSLLTDGIHLHAIICRDEATLELIKEKLRSIGILFE</sequence>
<dbReference type="Gene3D" id="3.30.1340.20">
    <property type="entry name" value="3H domain"/>
    <property type="match status" value="1"/>
</dbReference>
<reference evidence="5" key="1">
    <citation type="submission" date="2016-05" db="EMBL/GenBank/DDBJ databases">
        <authorList>
            <person name="Holder M.E."/>
            <person name="Ajami N.J."/>
            <person name="Petrosino J.F."/>
        </authorList>
    </citation>
    <scope>NUCLEOTIDE SEQUENCE [LARGE SCALE GENOMIC DNA]</scope>
    <source>
        <strain evidence="5">ATCC 700696</strain>
    </source>
</reference>
<evidence type="ECO:0000259" key="3">
    <source>
        <dbReference type="Pfam" id="PF08279"/>
    </source>
</evidence>
<dbReference type="InterPro" id="IPR004173">
    <property type="entry name" value="3H_domain"/>
</dbReference>
<keyword evidence="1" id="KW-0533">Nickel</keyword>
<dbReference type="InterPro" id="IPR026043">
    <property type="entry name" value="NadR"/>
</dbReference>
<protein>
    <submittedName>
        <fullName evidence="4">Transcriptional regulator</fullName>
    </submittedName>
</protein>
<dbReference type="PANTHER" id="PTHR40068:SF1">
    <property type="entry name" value="TRANSCRIPTION REPRESSOR NIAR-RELATED"/>
    <property type="match status" value="1"/>
</dbReference>
<gene>
    <name evidence="4" type="ORF">AXF17_03325</name>
</gene>
<dbReference type="InterPro" id="IPR036388">
    <property type="entry name" value="WH-like_DNA-bd_sf"/>
</dbReference>
<feature type="binding site" evidence="1">
    <location>
        <position position="143"/>
    </location>
    <ligand>
        <name>Ni(2+)</name>
        <dbReference type="ChEBI" id="CHEBI:49786"/>
    </ligand>
</feature>
<feature type="domain" description="Helix-turn-helix type 11" evidence="3">
    <location>
        <begin position="6"/>
        <end position="58"/>
    </location>
</feature>
<dbReference type="PIRSF" id="PIRSF037847">
    <property type="entry name" value="NiaR"/>
    <property type="match status" value="1"/>
</dbReference>
<evidence type="ECO:0000313" key="4">
    <source>
        <dbReference type="EMBL" id="ASS37580.1"/>
    </source>
</evidence>
<dbReference type="Proteomes" id="UP000214689">
    <property type="component" value="Chromosome"/>
</dbReference>
<dbReference type="SUPFAM" id="SSF75500">
    <property type="entry name" value="Putative transcriptional regulator TM1602, C-terminal domain"/>
    <property type="match status" value="1"/>
</dbReference>
<keyword evidence="1" id="KW-0479">Metal-binding</keyword>
<dbReference type="PANTHER" id="PTHR40068">
    <property type="entry name" value="TRANSCRIPTION REPRESSOR NIAR-RELATED"/>
    <property type="match status" value="1"/>
</dbReference>
<dbReference type="RefSeq" id="WP_094233803.1">
    <property type="nucleotide sequence ID" value="NZ_CP016199.1"/>
</dbReference>
<feature type="binding site" evidence="1">
    <location>
        <position position="84"/>
    </location>
    <ligand>
        <name>Ni(2+)</name>
        <dbReference type="ChEBI" id="CHEBI:49786"/>
    </ligand>
</feature>
<evidence type="ECO:0000313" key="5">
    <source>
        <dbReference type="Proteomes" id="UP000214689"/>
    </source>
</evidence>
<evidence type="ECO:0000259" key="2">
    <source>
        <dbReference type="Pfam" id="PF02829"/>
    </source>
</evidence>
<dbReference type="Pfam" id="PF02829">
    <property type="entry name" value="3H"/>
    <property type="match status" value="1"/>
</dbReference>
<feature type="binding site" evidence="1">
    <location>
        <position position="145"/>
    </location>
    <ligand>
        <name>Ni(2+)</name>
        <dbReference type="ChEBI" id="CHEBI:49786"/>
    </ligand>
</feature>
<proteinExistence type="predicted"/>
<dbReference type="InterPro" id="IPR035922">
    <property type="entry name" value="3H_dom_sf"/>
</dbReference>